<accession>A0A9P4JS43</accession>
<feature type="region of interest" description="Disordered" evidence="1">
    <location>
        <begin position="640"/>
        <end position="663"/>
    </location>
</feature>
<keyword evidence="2" id="KW-1133">Transmembrane helix</keyword>
<dbReference type="OrthoDB" id="422736at2759"/>
<feature type="compositionally biased region" description="Basic and acidic residues" evidence="1">
    <location>
        <begin position="646"/>
        <end position="657"/>
    </location>
</feature>
<name>A0A9P4JS43_9PLEO</name>
<organism evidence="3 4">
    <name type="scientific">Delitschia confertaspora ATCC 74209</name>
    <dbReference type="NCBI Taxonomy" id="1513339"/>
    <lineage>
        <taxon>Eukaryota</taxon>
        <taxon>Fungi</taxon>
        <taxon>Dikarya</taxon>
        <taxon>Ascomycota</taxon>
        <taxon>Pezizomycotina</taxon>
        <taxon>Dothideomycetes</taxon>
        <taxon>Pleosporomycetidae</taxon>
        <taxon>Pleosporales</taxon>
        <taxon>Delitschiaceae</taxon>
        <taxon>Delitschia</taxon>
    </lineage>
</organism>
<evidence type="ECO:0000313" key="4">
    <source>
        <dbReference type="Proteomes" id="UP000799536"/>
    </source>
</evidence>
<gene>
    <name evidence="3" type="ORF">GQ43DRAFT_460691</name>
</gene>
<keyword evidence="4" id="KW-1185">Reference proteome</keyword>
<dbReference type="Proteomes" id="UP000799536">
    <property type="component" value="Unassembled WGS sequence"/>
</dbReference>
<keyword evidence="2" id="KW-0472">Membrane</keyword>
<dbReference type="AlphaFoldDB" id="A0A9P4JS43"/>
<feature type="transmembrane region" description="Helical" evidence="2">
    <location>
        <begin position="36"/>
        <end position="54"/>
    </location>
</feature>
<comment type="caution">
    <text evidence="3">The sequence shown here is derived from an EMBL/GenBank/DDBJ whole genome shotgun (WGS) entry which is preliminary data.</text>
</comment>
<protein>
    <submittedName>
        <fullName evidence="3">Uncharacterized protein</fullName>
    </submittedName>
</protein>
<keyword evidence="2" id="KW-0812">Transmembrane</keyword>
<dbReference type="CDD" id="cd22997">
    <property type="entry name" value="GT_LH"/>
    <property type="match status" value="1"/>
</dbReference>
<evidence type="ECO:0000256" key="1">
    <source>
        <dbReference type="SAM" id="MobiDB-lite"/>
    </source>
</evidence>
<evidence type="ECO:0000313" key="3">
    <source>
        <dbReference type="EMBL" id="KAF2204541.1"/>
    </source>
</evidence>
<dbReference type="PANTHER" id="PTHR36587">
    <property type="entry name" value="EXPRESSION SITE-ASSOCIATED GENE 3 (ESAG3)-LIKE PROTEIN"/>
    <property type="match status" value="1"/>
</dbReference>
<proteinExistence type="predicted"/>
<dbReference type="EMBL" id="ML993874">
    <property type="protein sequence ID" value="KAF2204541.1"/>
    <property type="molecule type" value="Genomic_DNA"/>
</dbReference>
<reference evidence="3" key="1">
    <citation type="journal article" date="2020" name="Stud. Mycol.">
        <title>101 Dothideomycetes genomes: a test case for predicting lifestyles and emergence of pathogens.</title>
        <authorList>
            <person name="Haridas S."/>
            <person name="Albert R."/>
            <person name="Binder M."/>
            <person name="Bloem J."/>
            <person name="Labutti K."/>
            <person name="Salamov A."/>
            <person name="Andreopoulos B."/>
            <person name="Baker S."/>
            <person name="Barry K."/>
            <person name="Bills G."/>
            <person name="Bluhm B."/>
            <person name="Cannon C."/>
            <person name="Castanera R."/>
            <person name="Culley D."/>
            <person name="Daum C."/>
            <person name="Ezra D."/>
            <person name="Gonzalez J."/>
            <person name="Henrissat B."/>
            <person name="Kuo A."/>
            <person name="Liang C."/>
            <person name="Lipzen A."/>
            <person name="Lutzoni F."/>
            <person name="Magnuson J."/>
            <person name="Mondo S."/>
            <person name="Nolan M."/>
            <person name="Ohm R."/>
            <person name="Pangilinan J."/>
            <person name="Park H.-J."/>
            <person name="Ramirez L."/>
            <person name="Alfaro M."/>
            <person name="Sun H."/>
            <person name="Tritt A."/>
            <person name="Yoshinaga Y."/>
            <person name="Zwiers L.-H."/>
            <person name="Turgeon B."/>
            <person name="Goodwin S."/>
            <person name="Spatafora J."/>
            <person name="Crous P."/>
            <person name="Grigoriev I."/>
        </authorList>
    </citation>
    <scope>NUCLEOTIDE SEQUENCE</scope>
    <source>
        <strain evidence="3">ATCC 74209</strain>
    </source>
</reference>
<sequence length="663" mass="72807">MASDHLERAPILAHQAPTGFLDAVTQWARGRRARTLFLSVVFVVLASGVILRASPESISYPSFSKYNLPSWSSYVPDIHTFASSILRPSDTTLELENGTLSITPSHLNKETPNFHLILSAQEDTPGFCQAVLSAMLMNYPPVTVVGFQDESKSQEEIERKKMEEILGYLTNTKLVNDEDLVLIADGEKVWFQLPSDVMIKQYQGVLADANKRLLDRYGYEKGTKQQTFNQTVVFGAEKVCRGGLVACSFMPESMLPRNIYGIGTGKEAETTPAKHLNAGTIMGPAKDLRVLFEAAISRVKEGTTSASDAQTVFATMFAEQHMARETTRRTAANSSFKIWLDAQLGRTPLAQTANLPLQRGRTYEFSIGLDYAHILFQPCNLTAAGELKLIAHNSSIDLSTYHHPHTPTPPLALPEALETATPPFYTPDLSETAHRPDGNPTYIEALELKEGLDELPPADTPWTDIKLVMNTYTGAVPALLHISPRTDSNLTFPLLWFHPHARALLRRNLRTVQSATGFHAAAVGGDRFWDERGGRGGVWTAREGSWYAWGDEDGVCGDSQNMEEVFGDGRGRWRAERLGRRAVVGEEGKGDEGLEVGAEGGQKAMDTEFEVEVELEAERKGLQTELEVEVGDKGLEIELEANHSGPKAEARLVKRDGGNGGGG</sequence>
<evidence type="ECO:0000256" key="2">
    <source>
        <dbReference type="SAM" id="Phobius"/>
    </source>
</evidence>
<dbReference type="PANTHER" id="PTHR36587:SF2">
    <property type="entry name" value="EXPRESSION SITE-ASSOCIATED GENE 3 (ESAG3)-LIKE PROTEIN"/>
    <property type="match status" value="1"/>
</dbReference>